<dbReference type="InterPro" id="IPR001245">
    <property type="entry name" value="Ser-Thr/Tyr_kinase_cat_dom"/>
</dbReference>
<dbReference type="Pfam" id="PF07714">
    <property type="entry name" value="PK_Tyr_Ser-Thr"/>
    <property type="match status" value="1"/>
</dbReference>
<evidence type="ECO:0000259" key="2">
    <source>
        <dbReference type="PROSITE" id="PS50011"/>
    </source>
</evidence>
<organism evidence="3 4">
    <name type="scientific">Rhizophagus clarus</name>
    <dbReference type="NCBI Taxonomy" id="94130"/>
    <lineage>
        <taxon>Eukaryota</taxon>
        <taxon>Fungi</taxon>
        <taxon>Fungi incertae sedis</taxon>
        <taxon>Mucoromycota</taxon>
        <taxon>Glomeromycotina</taxon>
        <taxon>Glomeromycetes</taxon>
        <taxon>Glomerales</taxon>
        <taxon>Glomeraceae</taxon>
        <taxon>Rhizophagus</taxon>
    </lineage>
</organism>
<keyword evidence="4" id="KW-1185">Reference proteome</keyword>
<sequence>MSAIRKELVTAALARSHALIDYDVYNDIHKRYEFRKQTVLADNSLTKDEKTYAINWMTRGYDRDKILENSGTKRICENCKKECLATLYCEFCVQNYLKSNFSNWTSGNDDIDNLIQNCQTETLLPSNIIEWIPFNNLKNIKYLTKGGFSEIYTAVWIDGKYEEWDPEKQQLIRVGDQYVILKSLENVESADQSCNKWSDIVQCFGLTQNVSNGNYMLVMNKMDINLREYLQKNHNQLTWKQKINITFEIIRALYFIHKGNAIHRDLHSGNILYSQLNSGWYISDLGFCGPANKSSKCIYGNLPYIAPEVINGKEYTFKSDIYSIAMLMWEISSGQPPFINYEHDYDLTMNIINGIRPKIVLGTPVEYKNLMEQCWDADPLKRPDTEALTIKIRDMNLYYQSMTDESLQPEIYSNLEFDKTNSSTSNTNSRLFTSKIHQFENLPEPRNATAEELEAFHSKSYDFNIPDNIDDLNKSNSQKNSRTSKISNIFKANSKRLSKMFEKLQIRNDNTNNYKKEAIQQIKGSNTNFNINDDEDDIYNNPNFHSEEQDELEIPDDMDI</sequence>
<dbReference type="Proteomes" id="UP000247702">
    <property type="component" value="Unassembled WGS sequence"/>
</dbReference>
<dbReference type="InterPro" id="IPR000719">
    <property type="entry name" value="Prot_kinase_dom"/>
</dbReference>
<accession>A0A2Z6RXV9</accession>
<dbReference type="EMBL" id="BEXD01002079">
    <property type="protein sequence ID" value="GBB96906.1"/>
    <property type="molecule type" value="Genomic_DNA"/>
</dbReference>
<proteinExistence type="predicted"/>
<gene>
    <name evidence="3" type="ORF">RclHR1_02870004</name>
</gene>
<dbReference type="PROSITE" id="PS50011">
    <property type="entry name" value="PROTEIN_KINASE_DOM"/>
    <property type="match status" value="1"/>
</dbReference>
<evidence type="ECO:0000313" key="3">
    <source>
        <dbReference type="EMBL" id="GBB96906.1"/>
    </source>
</evidence>
<dbReference type="AlphaFoldDB" id="A0A2Z6RXV9"/>
<comment type="caution">
    <text evidence="3">The sequence shown here is derived from an EMBL/GenBank/DDBJ whole genome shotgun (WGS) entry which is preliminary data.</text>
</comment>
<dbReference type="PANTHER" id="PTHR44329">
    <property type="entry name" value="SERINE/THREONINE-PROTEIN KINASE TNNI3K-RELATED"/>
    <property type="match status" value="1"/>
</dbReference>
<dbReference type="GO" id="GO:0005524">
    <property type="term" value="F:ATP binding"/>
    <property type="evidence" value="ECO:0007669"/>
    <property type="project" value="InterPro"/>
</dbReference>
<dbReference type="Gene3D" id="1.10.510.10">
    <property type="entry name" value="Transferase(Phosphotransferase) domain 1"/>
    <property type="match status" value="1"/>
</dbReference>
<dbReference type="SUPFAM" id="SSF56112">
    <property type="entry name" value="Protein kinase-like (PK-like)"/>
    <property type="match status" value="1"/>
</dbReference>
<dbReference type="GO" id="GO:0004674">
    <property type="term" value="F:protein serine/threonine kinase activity"/>
    <property type="evidence" value="ECO:0007669"/>
    <property type="project" value="TreeGrafter"/>
</dbReference>
<feature type="compositionally biased region" description="Acidic residues" evidence="1">
    <location>
        <begin position="548"/>
        <end position="560"/>
    </location>
</feature>
<protein>
    <recommendedName>
        <fullName evidence="2">Protein kinase domain-containing protein</fullName>
    </recommendedName>
</protein>
<dbReference type="InterPro" id="IPR051681">
    <property type="entry name" value="Ser/Thr_Kinases-Pseudokinases"/>
</dbReference>
<feature type="region of interest" description="Disordered" evidence="1">
    <location>
        <begin position="532"/>
        <end position="560"/>
    </location>
</feature>
<feature type="domain" description="Protein kinase" evidence="2">
    <location>
        <begin position="137"/>
        <end position="399"/>
    </location>
</feature>
<dbReference type="InterPro" id="IPR011009">
    <property type="entry name" value="Kinase-like_dom_sf"/>
</dbReference>
<evidence type="ECO:0000313" key="4">
    <source>
        <dbReference type="Proteomes" id="UP000247702"/>
    </source>
</evidence>
<reference evidence="3 4" key="1">
    <citation type="submission" date="2017-11" db="EMBL/GenBank/DDBJ databases">
        <title>The genome of Rhizophagus clarus HR1 reveals common genetic basis of auxotrophy among arbuscular mycorrhizal fungi.</title>
        <authorList>
            <person name="Kobayashi Y."/>
        </authorList>
    </citation>
    <scope>NUCLEOTIDE SEQUENCE [LARGE SCALE GENOMIC DNA]</scope>
    <source>
        <strain evidence="3 4">HR1</strain>
    </source>
</reference>
<evidence type="ECO:0000256" key="1">
    <source>
        <dbReference type="SAM" id="MobiDB-lite"/>
    </source>
</evidence>
<name>A0A2Z6RXV9_9GLOM</name>